<organism evidence="4 5">
    <name type="scientific">Talaromyces stipitatus (strain ATCC 10500 / CBS 375.48 / QM 6759 / NRRL 1006)</name>
    <name type="common">Penicillium stipitatum</name>
    <dbReference type="NCBI Taxonomy" id="441959"/>
    <lineage>
        <taxon>Eukaryota</taxon>
        <taxon>Fungi</taxon>
        <taxon>Dikarya</taxon>
        <taxon>Ascomycota</taxon>
        <taxon>Pezizomycotina</taxon>
        <taxon>Eurotiomycetes</taxon>
        <taxon>Eurotiomycetidae</taxon>
        <taxon>Eurotiales</taxon>
        <taxon>Trichocomaceae</taxon>
        <taxon>Talaromyces</taxon>
        <taxon>Talaromyces sect. Talaromyces</taxon>
    </lineage>
</organism>
<evidence type="ECO:0000256" key="1">
    <source>
        <dbReference type="ARBA" id="ARBA00022630"/>
    </source>
</evidence>
<dbReference type="GO" id="GO:0050660">
    <property type="term" value="F:flavin adenine dinucleotide binding"/>
    <property type="evidence" value="ECO:0007669"/>
    <property type="project" value="InterPro"/>
</dbReference>
<reference evidence="5" key="1">
    <citation type="journal article" date="2015" name="Genome Announc.">
        <title>Genome sequence of the AIDS-associated pathogen Penicillium marneffei (ATCC18224) and its near taxonomic relative Talaromyces stipitatus (ATCC10500).</title>
        <authorList>
            <person name="Nierman W.C."/>
            <person name="Fedorova-Abrams N.D."/>
            <person name="Andrianopoulos A."/>
        </authorList>
    </citation>
    <scope>NUCLEOTIDE SEQUENCE [LARGE SCALE GENOMIC DNA]</scope>
    <source>
        <strain evidence="5">ATCC 10500 / CBS 375.48 / QM 6759 / NRRL 1006</strain>
    </source>
</reference>
<proteinExistence type="predicted"/>
<dbReference type="InParanoid" id="B8ML37"/>
<gene>
    <name evidence="4" type="ORF">TSTA_048930</name>
</gene>
<keyword evidence="1" id="KW-0285">Flavoprotein</keyword>
<dbReference type="SUPFAM" id="SSF51905">
    <property type="entry name" value="FAD/NAD(P)-binding domain"/>
    <property type="match status" value="1"/>
</dbReference>
<evidence type="ECO:0000313" key="4">
    <source>
        <dbReference type="EMBL" id="EED15453.1"/>
    </source>
</evidence>
<protein>
    <submittedName>
        <fullName evidence="4">Dimethylaniline monooxygenase, putative</fullName>
    </submittedName>
</protein>
<evidence type="ECO:0000313" key="5">
    <source>
        <dbReference type="Proteomes" id="UP000001745"/>
    </source>
</evidence>
<dbReference type="PANTHER" id="PTHR23023">
    <property type="entry name" value="DIMETHYLANILINE MONOOXYGENASE"/>
    <property type="match status" value="1"/>
</dbReference>
<dbReference type="Proteomes" id="UP000001745">
    <property type="component" value="Unassembled WGS sequence"/>
</dbReference>
<dbReference type="VEuPathDB" id="FungiDB:TSTA_048930"/>
<keyword evidence="4" id="KW-0503">Monooxygenase</keyword>
<dbReference type="Pfam" id="PF13738">
    <property type="entry name" value="Pyr_redox_3"/>
    <property type="match status" value="1"/>
</dbReference>
<sequence>MQLIAYNNLSTLIIGSYCDSELQNVCSLDSAAPFAMCMSAMEVDVAVIGAGLTGIAFARFYLDIHPEARLVIFEKDADIGGVWSAERVFEAFWAQSPLRMTSLADVALDIPDDAPRAYGTFEAKYVTKYLKEYVDSHVYNGESLRSRIRVNADVRSVEKHGDGWLLHIKGTEPQSWYCKKLAVASGLTSLPNMPTFPLSSDCKFPMLHHRDLGAHEKILEPDSAYRNITVIGGGKSAADMVYGALKKGKNVNWIIRTSGEGPGIFMDPAASGRYKHAAEAGATQKAATLSPSFFHELSGTALSLHQNESARASLEEKLYAADHRFKAWANYRGREGALPGFRDLEPKASFFWSSGPIGVIQQDDFWDLVSKNVHVYRGDPCGTTSDAIILMDGREVPTDVALCGTGWNSSYPFFTNEQASQLGLPHQPSASTEDQTWKDLIKQADAEILRTYPILGSPPTDAKFVGGDNLTPARLYNGMASLSDPSILFLGRARMSNNFRAADAQAIWATAYWDGHVTLPPLGEAKRQVAYMNALSRRRYPTRGADGVNFHADLVYYTDKLACEAGLSSHRKGWWNDPEEPCLASDFRGCTEEYRKKYC</sequence>
<dbReference type="GO" id="GO:0004497">
    <property type="term" value="F:monooxygenase activity"/>
    <property type="evidence" value="ECO:0007669"/>
    <property type="project" value="UniProtKB-KW"/>
</dbReference>
<keyword evidence="3" id="KW-0560">Oxidoreductase</keyword>
<accession>B8ML37</accession>
<evidence type="ECO:0000256" key="2">
    <source>
        <dbReference type="ARBA" id="ARBA00022827"/>
    </source>
</evidence>
<dbReference type="GO" id="GO:0050661">
    <property type="term" value="F:NADP binding"/>
    <property type="evidence" value="ECO:0007669"/>
    <property type="project" value="InterPro"/>
</dbReference>
<dbReference type="OMA" id="NWIIRTS"/>
<dbReference type="HOGENOM" id="CLU_019225_1_0_1"/>
<keyword evidence="5" id="KW-1185">Reference proteome</keyword>
<dbReference type="InterPro" id="IPR036188">
    <property type="entry name" value="FAD/NAD-bd_sf"/>
</dbReference>
<dbReference type="PRINTS" id="PR00370">
    <property type="entry name" value="FMOXYGENASE"/>
</dbReference>
<dbReference type="InterPro" id="IPR000960">
    <property type="entry name" value="Flavin_mOase"/>
</dbReference>
<name>B8ML37_TALSN</name>
<keyword evidence="2" id="KW-0274">FAD</keyword>
<dbReference type="STRING" id="441959.B8ML37"/>
<dbReference type="OrthoDB" id="2915840at2759"/>
<dbReference type="EMBL" id="EQ962657">
    <property type="protein sequence ID" value="EED15453.1"/>
    <property type="molecule type" value="Genomic_DNA"/>
</dbReference>
<evidence type="ECO:0000256" key="3">
    <source>
        <dbReference type="ARBA" id="ARBA00023002"/>
    </source>
</evidence>
<dbReference type="PhylomeDB" id="B8ML37"/>
<dbReference type="AlphaFoldDB" id="B8ML37"/>
<dbReference type="GeneID" id="8100609"/>
<dbReference type="eggNOG" id="KOG1399">
    <property type="taxonomic scope" value="Eukaryota"/>
</dbReference>
<dbReference type="Gene3D" id="3.50.50.60">
    <property type="entry name" value="FAD/NAD(P)-binding domain"/>
    <property type="match status" value="2"/>
</dbReference>
<dbReference type="InterPro" id="IPR050346">
    <property type="entry name" value="FMO-like"/>
</dbReference>
<dbReference type="RefSeq" id="XP_002485406.1">
    <property type="nucleotide sequence ID" value="XM_002485361.1"/>
</dbReference>